<dbReference type="Gene3D" id="3.20.20.70">
    <property type="entry name" value="Aldolase class I"/>
    <property type="match status" value="1"/>
</dbReference>
<dbReference type="AlphaFoldDB" id="A0A5Q6RY30"/>
<dbReference type="OrthoDB" id="9770452at2"/>
<evidence type="ECO:0000256" key="1">
    <source>
        <dbReference type="ARBA" id="ARBA00001917"/>
    </source>
</evidence>
<evidence type="ECO:0000256" key="5">
    <source>
        <dbReference type="PIRSR" id="PIRSR000138-2"/>
    </source>
</evidence>
<evidence type="ECO:0000313" key="8">
    <source>
        <dbReference type="Proteomes" id="UP000307768"/>
    </source>
</evidence>
<dbReference type="InterPro" id="IPR037396">
    <property type="entry name" value="FMN_HAD"/>
</dbReference>
<dbReference type="InterPro" id="IPR012133">
    <property type="entry name" value="Alpha-hydoxy_acid_DH_FMN"/>
</dbReference>
<evidence type="ECO:0000259" key="6">
    <source>
        <dbReference type="PROSITE" id="PS51349"/>
    </source>
</evidence>
<reference evidence="7 8" key="1">
    <citation type="submission" date="2019-09" db="EMBL/GenBank/DDBJ databases">
        <title>Mumia zhuanghuii sp. nov. isolated from the intestinal contents of plateau pika (Ochotona curzoniae) in the Qinghai-Tibet plateau of China.</title>
        <authorList>
            <person name="Tian Z."/>
        </authorList>
    </citation>
    <scope>NUCLEOTIDE SEQUENCE [LARGE SCALE GENOMIC DNA]</scope>
    <source>
        <strain evidence="8">350</strain>
    </source>
</reference>
<protein>
    <submittedName>
        <fullName evidence="7">Lactate 2-monooxygenase</fullName>
    </submittedName>
</protein>
<organism evidence="7 8">
    <name type="scientific">Mumia zhuanghuii</name>
    <dbReference type="NCBI Taxonomy" id="2585211"/>
    <lineage>
        <taxon>Bacteria</taxon>
        <taxon>Bacillati</taxon>
        <taxon>Actinomycetota</taxon>
        <taxon>Actinomycetes</taxon>
        <taxon>Propionibacteriales</taxon>
        <taxon>Nocardioidaceae</taxon>
        <taxon>Mumia</taxon>
    </lineage>
</organism>
<feature type="active site" description="Proton acceptor" evidence="4">
    <location>
        <position position="324"/>
    </location>
</feature>
<evidence type="ECO:0000256" key="3">
    <source>
        <dbReference type="ARBA" id="ARBA00024042"/>
    </source>
</evidence>
<proteinExistence type="inferred from homology"/>
<dbReference type="GO" id="GO:0010181">
    <property type="term" value="F:FMN binding"/>
    <property type="evidence" value="ECO:0007669"/>
    <property type="project" value="InterPro"/>
</dbReference>
<feature type="binding site" evidence="5">
    <location>
        <position position="192"/>
    </location>
    <ligand>
        <name>glyoxylate</name>
        <dbReference type="ChEBI" id="CHEBI:36655"/>
    </ligand>
</feature>
<dbReference type="RefSeq" id="WP_149769931.1">
    <property type="nucleotide sequence ID" value="NZ_VDFQ02000003.1"/>
</dbReference>
<dbReference type="PANTHER" id="PTHR10578">
    <property type="entry name" value="S -2-HYDROXY-ACID OXIDASE-RELATED"/>
    <property type="match status" value="1"/>
</dbReference>
<gene>
    <name evidence="7" type="ORF">FE697_012665</name>
</gene>
<feature type="binding site" evidence="5">
    <location>
        <begin position="104"/>
        <end position="106"/>
    </location>
    <ligand>
        <name>FMN</name>
        <dbReference type="ChEBI" id="CHEBI:58210"/>
    </ligand>
</feature>
<feature type="binding site" evidence="5">
    <location>
        <position position="155"/>
    </location>
    <ligand>
        <name>FMN</name>
        <dbReference type="ChEBI" id="CHEBI:58210"/>
    </ligand>
</feature>
<accession>A0A5Q6RY30</accession>
<keyword evidence="5" id="KW-0285">Flavoprotein</keyword>
<dbReference type="PROSITE" id="PS00557">
    <property type="entry name" value="FMN_HYDROXY_ACID_DH_1"/>
    <property type="match status" value="1"/>
</dbReference>
<comment type="cofactor">
    <cofactor evidence="1">
        <name>FMN</name>
        <dbReference type="ChEBI" id="CHEBI:58210"/>
    </cofactor>
</comment>
<keyword evidence="7" id="KW-0503">Monooxygenase</keyword>
<dbReference type="SUPFAM" id="SSF51395">
    <property type="entry name" value="FMN-linked oxidoreductases"/>
    <property type="match status" value="1"/>
</dbReference>
<feature type="binding site" evidence="5">
    <location>
        <position position="322"/>
    </location>
    <ligand>
        <name>FMN</name>
        <dbReference type="ChEBI" id="CHEBI:58210"/>
    </ligand>
</feature>
<dbReference type="GO" id="GO:0004497">
    <property type="term" value="F:monooxygenase activity"/>
    <property type="evidence" value="ECO:0007669"/>
    <property type="project" value="UniProtKB-KW"/>
</dbReference>
<evidence type="ECO:0000256" key="2">
    <source>
        <dbReference type="ARBA" id="ARBA00023002"/>
    </source>
</evidence>
<dbReference type="InterPro" id="IPR008259">
    <property type="entry name" value="FMN_hydac_DH_AS"/>
</dbReference>
<feature type="binding site" evidence="5">
    <location>
        <position position="51"/>
    </location>
    <ligand>
        <name>glyoxylate</name>
        <dbReference type="ChEBI" id="CHEBI:36655"/>
    </ligand>
</feature>
<dbReference type="InterPro" id="IPR000262">
    <property type="entry name" value="FMN-dep_DH"/>
</dbReference>
<sequence>MTTTPARGAGIDRLNAIYRAGVLGRRPAVPTDFGELERRAKKVSSAKAWAYVAGGAGEGRTMRRNREAFDRWAILPAMAAAAVERDLSVDLLGSRHTTPLLLAPVGAGALMAEDSDLLIARAAAATDTTYVFSNQGCSPMEDCAAEMGDASRWFQLYWSKDEGLVDSLIRRAEAIGAGALVVTLDTTILGWRPQDLNLGSLPFSRGIGIAQYTSDPRFQEIVRERLAAPSEKAAVEITPGAVRTLLDMSRNHPGGFWDNVRSPEPRASVETFLDIYSNPGLSWDHLATLRERTSLPIVLKGILRPDDARRAFALGADAIVVSNHGGRQVDSSIASLDALVAVREEIGPEPTVLLDSGIRTGADVFTALALGADAVLLGRPYMYGLALDGQRGVESVIRNVVAELDLTMALSGTSDIASITRDHLAEQHG</sequence>
<keyword evidence="2" id="KW-0560">Oxidoreductase</keyword>
<comment type="similarity">
    <text evidence="3">Belongs to the FMN-dependent alpha-hydroxy acid dehydrogenase family.</text>
</comment>
<evidence type="ECO:0000313" key="7">
    <source>
        <dbReference type="EMBL" id="KAA1422980.1"/>
    </source>
</evidence>
<dbReference type="EMBL" id="VDFQ02000003">
    <property type="protein sequence ID" value="KAA1422980.1"/>
    <property type="molecule type" value="Genomic_DNA"/>
</dbReference>
<feature type="binding site" evidence="5">
    <location>
        <position position="183"/>
    </location>
    <ligand>
        <name>FMN</name>
        <dbReference type="ChEBI" id="CHEBI:58210"/>
    </ligand>
</feature>
<dbReference type="Pfam" id="PF01070">
    <property type="entry name" value="FMN_dh"/>
    <property type="match status" value="1"/>
</dbReference>
<comment type="caution">
    <text evidence="7">The sequence shown here is derived from an EMBL/GenBank/DDBJ whole genome shotgun (WGS) entry which is preliminary data.</text>
</comment>
<feature type="binding site" evidence="5">
    <location>
        <position position="324"/>
    </location>
    <ligand>
        <name>glyoxylate</name>
        <dbReference type="ChEBI" id="CHEBI:36655"/>
    </ligand>
</feature>
<dbReference type="PROSITE" id="PS51349">
    <property type="entry name" value="FMN_HYDROXY_ACID_DH_2"/>
    <property type="match status" value="1"/>
</dbReference>
<keyword evidence="5" id="KW-0288">FMN</keyword>
<feature type="binding site" evidence="5">
    <location>
        <position position="300"/>
    </location>
    <ligand>
        <name>FMN</name>
        <dbReference type="ChEBI" id="CHEBI:58210"/>
    </ligand>
</feature>
<dbReference type="Proteomes" id="UP000307768">
    <property type="component" value="Unassembled WGS sequence"/>
</dbReference>
<feature type="binding site" evidence="5">
    <location>
        <begin position="355"/>
        <end position="359"/>
    </location>
    <ligand>
        <name>FMN</name>
        <dbReference type="ChEBI" id="CHEBI:58210"/>
    </ligand>
</feature>
<feature type="binding site" evidence="5">
    <location>
        <begin position="378"/>
        <end position="379"/>
    </location>
    <ligand>
        <name>FMN</name>
        <dbReference type="ChEBI" id="CHEBI:58210"/>
    </ligand>
</feature>
<name>A0A5Q6RY30_9ACTN</name>
<evidence type="ECO:0000256" key="4">
    <source>
        <dbReference type="PIRSR" id="PIRSR000138-1"/>
    </source>
</evidence>
<dbReference type="PANTHER" id="PTHR10578:SF143">
    <property type="entry name" value="FMN-DEPENDENT ALPHA-HYDROXY ACID DEHYDROGENASE PB1A11.03"/>
    <property type="match status" value="1"/>
</dbReference>
<dbReference type="InterPro" id="IPR013785">
    <property type="entry name" value="Aldolase_TIM"/>
</dbReference>
<feature type="binding site" evidence="5">
    <location>
        <position position="327"/>
    </location>
    <ligand>
        <name>glyoxylate</name>
        <dbReference type="ChEBI" id="CHEBI:36655"/>
    </ligand>
</feature>
<dbReference type="PIRSF" id="PIRSF000138">
    <property type="entry name" value="Al-hdrx_acd_dh"/>
    <property type="match status" value="1"/>
</dbReference>
<feature type="binding site" evidence="5">
    <location>
        <position position="133"/>
    </location>
    <ligand>
        <name>FMN</name>
        <dbReference type="ChEBI" id="CHEBI:58210"/>
    </ligand>
</feature>
<feature type="binding site" evidence="5">
    <location>
        <position position="157"/>
    </location>
    <ligand>
        <name>glyoxylate</name>
        <dbReference type="ChEBI" id="CHEBI:36655"/>
    </ligand>
</feature>
<feature type="domain" description="FMN hydroxy acid dehydrogenase" evidence="6">
    <location>
        <begin position="25"/>
        <end position="429"/>
    </location>
</feature>